<keyword evidence="2" id="KW-1185">Reference proteome</keyword>
<evidence type="ECO:0000313" key="2">
    <source>
        <dbReference type="Proteomes" id="UP001175226"/>
    </source>
</evidence>
<gene>
    <name evidence="1" type="ORF">EV421DRAFT_1666820</name>
</gene>
<feature type="non-terminal residue" evidence="1">
    <location>
        <position position="118"/>
    </location>
</feature>
<dbReference type="EMBL" id="JAUEPT010000175">
    <property type="protein sequence ID" value="KAK0430056.1"/>
    <property type="molecule type" value="Genomic_DNA"/>
</dbReference>
<dbReference type="AlphaFoldDB" id="A0AA39IT81"/>
<accession>A0AA39IT81</accession>
<organism evidence="1 2">
    <name type="scientific">Armillaria borealis</name>
    <dbReference type="NCBI Taxonomy" id="47425"/>
    <lineage>
        <taxon>Eukaryota</taxon>
        <taxon>Fungi</taxon>
        <taxon>Dikarya</taxon>
        <taxon>Basidiomycota</taxon>
        <taxon>Agaricomycotina</taxon>
        <taxon>Agaricomycetes</taxon>
        <taxon>Agaricomycetidae</taxon>
        <taxon>Agaricales</taxon>
        <taxon>Marasmiineae</taxon>
        <taxon>Physalacriaceae</taxon>
        <taxon>Armillaria</taxon>
    </lineage>
</organism>
<evidence type="ECO:0000313" key="1">
    <source>
        <dbReference type="EMBL" id="KAK0430056.1"/>
    </source>
</evidence>
<protein>
    <submittedName>
        <fullName evidence="1">Uncharacterized protein</fullName>
    </submittedName>
</protein>
<feature type="non-terminal residue" evidence="1">
    <location>
        <position position="1"/>
    </location>
</feature>
<dbReference type="Proteomes" id="UP001175226">
    <property type="component" value="Unassembled WGS sequence"/>
</dbReference>
<proteinExistence type="predicted"/>
<sequence>LLLGDHCLAVEQLRRHSAYFLPPVPRHLCLCRFCRLEIESPEHALLMCDGSPTLSAMRNQYITRVNTTFPGLIILPITHDNAVHALKRLIFQRDCIELVAKFVWDVLHLFEAEPILLP</sequence>
<comment type="caution">
    <text evidence="1">The sequence shown here is derived from an EMBL/GenBank/DDBJ whole genome shotgun (WGS) entry which is preliminary data.</text>
</comment>
<reference evidence="1" key="1">
    <citation type="submission" date="2023-06" db="EMBL/GenBank/DDBJ databases">
        <authorList>
            <consortium name="Lawrence Berkeley National Laboratory"/>
            <person name="Ahrendt S."/>
            <person name="Sahu N."/>
            <person name="Indic B."/>
            <person name="Wong-Bajracharya J."/>
            <person name="Merenyi Z."/>
            <person name="Ke H.-M."/>
            <person name="Monk M."/>
            <person name="Kocsube S."/>
            <person name="Drula E."/>
            <person name="Lipzen A."/>
            <person name="Balint B."/>
            <person name="Henrissat B."/>
            <person name="Andreopoulos B."/>
            <person name="Martin F.M."/>
            <person name="Harder C.B."/>
            <person name="Rigling D."/>
            <person name="Ford K.L."/>
            <person name="Foster G.D."/>
            <person name="Pangilinan J."/>
            <person name="Papanicolaou A."/>
            <person name="Barry K."/>
            <person name="LaButti K."/>
            <person name="Viragh M."/>
            <person name="Koriabine M."/>
            <person name="Yan M."/>
            <person name="Riley R."/>
            <person name="Champramary S."/>
            <person name="Plett K.L."/>
            <person name="Tsai I.J."/>
            <person name="Slot J."/>
            <person name="Sipos G."/>
            <person name="Plett J."/>
            <person name="Nagy L.G."/>
            <person name="Grigoriev I.V."/>
        </authorList>
    </citation>
    <scope>NUCLEOTIDE SEQUENCE</scope>
    <source>
        <strain evidence="1">FPL87.14</strain>
    </source>
</reference>
<name>A0AA39IT81_9AGAR</name>